<comment type="similarity">
    <text evidence="2">Belongs to the fatty acid desaturase CarF family.</text>
</comment>
<evidence type="ECO:0000256" key="5">
    <source>
        <dbReference type="ARBA" id="ARBA00023136"/>
    </source>
</evidence>
<feature type="transmembrane region" description="Helical" evidence="6">
    <location>
        <begin position="73"/>
        <end position="96"/>
    </location>
</feature>
<accession>A0A061J9N0</accession>
<comment type="caution">
    <text evidence="8">The sequence shown here is derived from an EMBL/GenBank/DDBJ whole genome shotgun (WGS) entry which is preliminary data.</text>
</comment>
<evidence type="ECO:0000256" key="4">
    <source>
        <dbReference type="ARBA" id="ARBA00022989"/>
    </source>
</evidence>
<feature type="domain" description="Lipid desaturase" evidence="7">
    <location>
        <begin position="82"/>
        <end position="262"/>
    </location>
</feature>
<dbReference type="Pfam" id="PF10520">
    <property type="entry name" value="Lipid_desat"/>
    <property type="match status" value="1"/>
</dbReference>
<name>A0A061J9N0_TRYRA</name>
<protein>
    <submittedName>
        <fullName evidence="8">Ubiquitin-conjugating enzyme variant Kua like proteinue</fullName>
    </submittedName>
</protein>
<dbReference type="VEuPathDB" id="TriTrypDB:TRSC58_00105"/>
<dbReference type="InterPro" id="IPR019547">
    <property type="entry name" value="Lipid_desat"/>
</dbReference>
<comment type="subcellular location">
    <subcellularLocation>
        <location evidence="1">Membrane</location>
        <topology evidence="1">Multi-pass membrane protein</topology>
    </subcellularLocation>
</comment>
<keyword evidence="9" id="KW-1185">Reference proteome</keyword>
<dbReference type="UniPathway" id="UPA00199"/>
<evidence type="ECO:0000256" key="2">
    <source>
        <dbReference type="ARBA" id="ARBA00007620"/>
    </source>
</evidence>
<dbReference type="GO" id="GO:0006631">
    <property type="term" value="P:fatty acid metabolic process"/>
    <property type="evidence" value="ECO:0007669"/>
    <property type="project" value="UniProtKB-UniPathway"/>
</dbReference>
<sequence length="270" mass="30631">MEGESSENLPAAAGAHRIRKANAEKLAAGYTKKKRFMECCYLYLFTHLWFTQFVIVARYFVHSGQADLPLFVWSPLMILCAMALADFISGLAHWGLDTWGTPQTVIFGNFIRSFREHHVDQSAMTKHDFIETNADTTLPLIPLLLLQRYCLSRVDTHGNYGHNVHNGNVGGHVFLLTLTLFVAMTNEVHKWSHMAKPPAVARFMMSCHLILTPRGHRKHHIGNHDQSYCITTGWMNGVLDYVNFWRVAETVITALTGEIPRANDQHMLGK</sequence>
<evidence type="ECO:0000256" key="1">
    <source>
        <dbReference type="ARBA" id="ARBA00004141"/>
    </source>
</evidence>
<feature type="transmembrane region" description="Helical" evidence="6">
    <location>
        <begin position="40"/>
        <end position="61"/>
    </location>
</feature>
<evidence type="ECO:0000256" key="3">
    <source>
        <dbReference type="ARBA" id="ARBA00022692"/>
    </source>
</evidence>
<evidence type="ECO:0000256" key="6">
    <source>
        <dbReference type="SAM" id="Phobius"/>
    </source>
</evidence>
<organism evidence="8 9">
    <name type="scientific">Trypanosoma rangeli SC58</name>
    <dbReference type="NCBI Taxonomy" id="429131"/>
    <lineage>
        <taxon>Eukaryota</taxon>
        <taxon>Discoba</taxon>
        <taxon>Euglenozoa</taxon>
        <taxon>Kinetoplastea</taxon>
        <taxon>Metakinetoplastina</taxon>
        <taxon>Trypanosomatida</taxon>
        <taxon>Trypanosomatidae</taxon>
        <taxon>Trypanosoma</taxon>
        <taxon>Herpetosoma</taxon>
    </lineage>
</organism>
<dbReference type="InterPro" id="IPR053335">
    <property type="entry name" value="Fatty_acid_desaturase_CarF"/>
</dbReference>
<dbReference type="EMBL" id="AUPL01000105">
    <property type="protein sequence ID" value="ESL12133.1"/>
    <property type="molecule type" value="Genomic_DNA"/>
</dbReference>
<dbReference type="Proteomes" id="UP000031737">
    <property type="component" value="Unassembled WGS sequence"/>
</dbReference>
<proteinExistence type="inferred from homology"/>
<keyword evidence="4 6" id="KW-1133">Transmembrane helix</keyword>
<evidence type="ECO:0000313" key="9">
    <source>
        <dbReference type="Proteomes" id="UP000031737"/>
    </source>
</evidence>
<dbReference type="GO" id="GO:0016020">
    <property type="term" value="C:membrane"/>
    <property type="evidence" value="ECO:0007669"/>
    <property type="project" value="UniProtKB-SubCell"/>
</dbReference>
<dbReference type="OrthoDB" id="5103at2759"/>
<gene>
    <name evidence="8" type="ORF">TRSC58_00105</name>
</gene>
<evidence type="ECO:0000313" key="8">
    <source>
        <dbReference type="EMBL" id="ESL12133.1"/>
    </source>
</evidence>
<evidence type="ECO:0000259" key="7">
    <source>
        <dbReference type="Pfam" id="PF10520"/>
    </source>
</evidence>
<dbReference type="PANTHER" id="PTHR48230">
    <property type="match status" value="1"/>
</dbReference>
<keyword evidence="5 6" id="KW-0472">Membrane</keyword>
<dbReference type="AlphaFoldDB" id="A0A061J9N0"/>
<keyword evidence="3 6" id="KW-0812">Transmembrane</keyword>
<dbReference type="PANTHER" id="PTHR48230:SF1">
    <property type="entry name" value="LIPID DESATURASE DOMAIN-CONTAINING PROTEIN"/>
    <property type="match status" value="1"/>
</dbReference>
<reference evidence="8 9" key="1">
    <citation type="submission" date="2013-07" db="EMBL/GenBank/DDBJ databases">
        <authorList>
            <person name="Stoco P.H."/>
            <person name="Wagner G."/>
            <person name="Gerber A."/>
            <person name="Zaha A."/>
            <person name="Thompson C."/>
            <person name="Bartholomeu D.C."/>
            <person name="Luckemeyer D.D."/>
            <person name="Bahia D."/>
            <person name="Loreto E."/>
            <person name="Prestes E.B."/>
            <person name="Lima F.M."/>
            <person name="Rodrigues-Luiz G."/>
            <person name="Vallejo G.A."/>
            <person name="Filho J.F."/>
            <person name="Monteiro K.M."/>
            <person name="Tyler K.M."/>
            <person name="de Almeida L.G."/>
            <person name="Ortiz M.F."/>
            <person name="Siervo M.A."/>
            <person name="de Moraes M.H."/>
            <person name="Cunha O.L."/>
            <person name="Mendonca-Neto R."/>
            <person name="Silva R."/>
            <person name="Teixeira S.M."/>
            <person name="Murta S.M."/>
            <person name="Sincero T.C."/>
            <person name="Mendes T.A."/>
            <person name="Urmenyi T.P."/>
            <person name="Silva V.G."/>
            <person name="da Rocha W.D."/>
            <person name="Andersson B."/>
            <person name="Romanha A.J."/>
            <person name="Steindel M."/>
            <person name="de Vasconcelos A.T."/>
            <person name="Grisard E.C."/>
        </authorList>
    </citation>
    <scope>NUCLEOTIDE SEQUENCE [LARGE SCALE GENOMIC DNA]</scope>
    <source>
        <strain evidence="8 9">SC58</strain>
    </source>
</reference>